<keyword evidence="1" id="KW-1133">Transmembrane helix</keyword>
<sequence length="144" mass="17000">MLKRLNGFKMFYLFSLIFLVIELLLVVFGLSFIPILCSLWFDSLFFVLFCHIWSNFYKKSGAESVHAFSFIFSFIFTLFFWGFLCLSFSDNENTMIPPIYHSAEIQGNYVEIPHGVIPIRSRDYYELVNPFIMKIKAKYSDEGY</sequence>
<organism evidence="2 3">
    <name type="scientific">Streptococcus parasanguinis</name>
    <dbReference type="NCBI Taxonomy" id="1318"/>
    <lineage>
        <taxon>Bacteria</taxon>
        <taxon>Bacillati</taxon>
        <taxon>Bacillota</taxon>
        <taxon>Bacilli</taxon>
        <taxon>Lactobacillales</taxon>
        <taxon>Streptococcaceae</taxon>
        <taxon>Streptococcus</taxon>
    </lineage>
</organism>
<accession>A0AAX4AVI5</accession>
<gene>
    <name evidence="2" type="ORF">RDV49_06520</name>
</gene>
<evidence type="ECO:0000256" key="1">
    <source>
        <dbReference type="SAM" id="Phobius"/>
    </source>
</evidence>
<dbReference type="RefSeq" id="WP_070665345.1">
    <property type="nucleotide sequence ID" value="NZ_CP133988.1"/>
</dbReference>
<feature type="transmembrane region" description="Helical" evidence="1">
    <location>
        <begin position="68"/>
        <end position="89"/>
    </location>
</feature>
<dbReference type="EMBL" id="CP133988">
    <property type="protein sequence ID" value="WNB82567.1"/>
    <property type="molecule type" value="Genomic_DNA"/>
</dbReference>
<reference evidence="2" key="1">
    <citation type="submission" date="2023-09" db="EMBL/GenBank/DDBJ databases">
        <title>Streptococcus_parasanguinius_hifiasm_complete_genome_Zymo_Research_ D6332.</title>
        <authorList>
            <person name="Damerum A."/>
        </authorList>
    </citation>
    <scope>NUCLEOTIDE SEQUENCE</scope>
    <source>
        <strain evidence="2">B-1756</strain>
    </source>
</reference>
<keyword evidence="1" id="KW-0812">Transmembrane</keyword>
<dbReference type="AlphaFoldDB" id="A0AAX4AVI5"/>
<feature type="transmembrane region" description="Helical" evidence="1">
    <location>
        <begin position="12"/>
        <end position="33"/>
    </location>
</feature>
<evidence type="ECO:0000313" key="2">
    <source>
        <dbReference type="EMBL" id="WNB82567.1"/>
    </source>
</evidence>
<keyword evidence="1" id="KW-0472">Membrane</keyword>
<dbReference type="Proteomes" id="UP001248323">
    <property type="component" value="Chromosome"/>
</dbReference>
<name>A0AAX4AVI5_STRPA</name>
<protein>
    <submittedName>
        <fullName evidence="2">Uncharacterized protein</fullName>
    </submittedName>
</protein>
<proteinExistence type="predicted"/>
<evidence type="ECO:0000313" key="3">
    <source>
        <dbReference type="Proteomes" id="UP001248323"/>
    </source>
</evidence>